<dbReference type="STRING" id="1754190.A0A1Y2EQ94"/>
<feature type="region of interest" description="Disordered" evidence="3">
    <location>
        <begin position="111"/>
        <end position="136"/>
    </location>
</feature>
<dbReference type="InterPro" id="IPR021520">
    <property type="entry name" value="Stealth_CR2"/>
</dbReference>
<evidence type="ECO:0000256" key="2">
    <source>
        <dbReference type="ARBA" id="ARBA00022679"/>
    </source>
</evidence>
<comment type="similarity">
    <text evidence="1">Belongs to the stealth family.</text>
</comment>
<dbReference type="EMBL" id="MCOG01000032">
    <property type="protein sequence ID" value="ORY73763.1"/>
    <property type="molecule type" value="Genomic_DNA"/>
</dbReference>
<feature type="compositionally biased region" description="Acidic residues" evidence="3">
    <location>
        <begin position="120"/>
        <end position="136"/>
    </location>
</feature>
<dbReference type="GO" id="GO:0005794">
    <property type="term" value="C:Golgi apparatus"/>
    <property type="evidence" value="ECO:0007669"/>
    <property type="project" value="TreeGrafter"/>
</dbReference>
<feature type="domain" description="Stealth protein CR2 conserved region 2" evidence="4">
    <location>
        <begin position="639"/>
        <end position="742"/>
    </location>
</feature>
<dbReference type="OrthoDB" id="2126793at2759"/>
<evidence type="ECO:0008006" key="8">
    <source>
        <dbReference type="Google" id="ProtNLM"/>
    </source>
</evidence>
<dbReference type="InterPro" id="IPR031358">
    <property type="entry name" value="Stealth_CR1"/>
</dbReference>
<feature type="domain" description="Stealth protein CR1 conserved region 1" evidence="5">
    <location>
        <begin position="607"/>
        <end position="632"/>
    </location>
</feature>
<gene>
    <name evidence="6" type="ORF">LY90DRAFT_699513</name>
</gene>
<dbReference type="Pfam" id="PF17101">
    <property type="entry name" value="Stealth_CR1"/>
    <property type="match status" value="2"/>
</dbReference>
<protein>
    <recommendedName>
        <fullName evidence="8">Stealth protein CR2 conserved region 2 domain-containing protein</fullName>
    </recommendedName>
</protein>
<dbReference type="PANTHER" id="PTHR24045:SF0">
    <property type="entry name" value="N-ACETYLGLUCOSAMINE-1-PHOSPHOTRANSFERASE SUBUNITS ALPHA_BETA"/>
    <property type="match status" value="1"/>
</dbReference>
<evidence type="ECO:0000313" key="6">
    <source>
        <dbReference type="EMBL" id="ORY73763.1"/>
    </source>
</evidence>
<dbReference type="GO" id="GO:0016772">
    <property type="term" value="F:transferase activity, transferring phosphorus-containing groups"/>
    <property type="evidence" value="ECO:0007669"/>
    <property type="project" value="InterPro"/>
</dbReference>
<evidence type="ECO:0000259" key="5">
    <source>
        <dbReference type="Pfam" id="PF17101"/>
    </source>
</evidence>
<reference evidence="6 7" key="1">
    <citation type="submission" date="2016-08" db="EMBL/GenBank/DDBJ databases">
        <title>A Parts List for Fungal Cellulosomes Revealed by Comparative Genomics.</title>
        <authorList>
            <consortium name="DOE Joint Genome Institute"/>
            <person name="Haitjema C.H."/>
            <person name="Gilmore S.P."/>
            <person name="Henske J.K."/>
            <person name="Solomon K.V."/>
            <person name="De Groot R."/>
            <person name="Kuo A."/>
            <person name="Mondo S.J."/>
            <person name="Salamov A.A."/>
            <person name="Labutti K."/>
            <person name="Zhao Z."/>
            <person name="Chiniquy J."/>
            <person name="Barry K."/>
            <person name="Brewer H.M."/>
            <person name="Purvine S.O."/>
            <person name="Wright A.T."/>
            <person name="Boxma B."/>
            <person name="Van Alen T."/>
            <person name="Hackstein J.H."/>
            <person name="Baker S.E."/>
            <person name="Grigoriev I.V."/>
            <person name="O'Malley M.A."/>
        </authorList>
    </citation>
    <scope>NUCLEOTIDE SEQUENCE [LARGE SCALE GENOMIC DNA]</scope>
    <source>
        <strain evidence="6 7">G1</strain>
    </source>
</reference>
<dbReference type="Proteomes" id="UP000193920">
    <property type="component" value="Unassembled WGS sequence"/>
</dbReference>
<dbReference type="PANTHER" id="PTHR24045">
    <property type="match status" value="1"/>
</dbReference>
<keyword evidence="2" id="KW-0808">Transferase</keyword>
<feature type="domain" description="Stealth protein CR1 conserved region 1" evidence="5">
    <location>
        <begin position="191"/>
        <end position="218"/>
    </location>
</feature>
<dbReference type="AlphaFoldDB" id="A0A1Y2EQ94"/>
<feature type="region of interest" description="Disordered" evidence="3">
    <location>
        <begin position="971"/>
        <end position="1000"/>
    </location>
</feature>
<feature type="region of interest" description="Disordered" evidence="3">
    <location>
        <begin position="555"/>
        <end position="581"/>
    </location>
</feature>
<accession>A0A1Y2EQ94</accession>
<evidence type="ECO:0000256" key="3">
    <source>
        <dbReference type="SAM" id="MobiDB-lite"/>
    </source>
</evidence>
<sequence>MYDLRRGVKQMEIDESIGNTDGKKKVVDTNLNEDNLDFNENNSIDDSNDANPIVVDSDVIHPNTGTKENEEGFEEGEINVNDNEDEIKEEKEEINVNDNEGEVKEEKEEINVNDDKTEKEEELSVNDAEDEVKDEDEELESLMDKSKEPVDDLYMEIIQDGKKLDEKFVSEIREMKRYRGGPLEPEWKWIEDISIVYTWVNGSDLNHLDLKSKYNGGNRNIDNRDRSVDELRYSLRSLEKYLPWHKGTIYIVSPNQVPVWLNTNSRVKVINQDDLLPPNVAPTFNTFTIELFLDKIPGITERFIQLNDDYFFKTYIHPSFFFTSKGFYPKFYQSNKGVGSGVNRAIEISKMDNAGMIKKFQGSVFNTNQAIRDAFGKNCKMKWLDHSPYNWYRDLYEPARQLFKSQVQDTISHKFRHPLDLVPPYLIEFYTYYATKDGKYPKEVGGEGTARLKVPVKLSEKSTIKDFSCEIVPQEVRREVIRFGSVYNNINRNERLFKEITNSTILMFNLNDDYKSKEAGYQLLKFMRKQYPDVSSFELFDAEFNEKAIEQEINEEKKKEKEKNMKANKNNKEEPIDDTSPREQAEIDFLLSYKGEELDPKWKWAEDMSFVYSWVNGSDPYHLELKSKYNGGIKKTDNRDRSVDELRYSLRSFEKYLPWHKGTIYIVTPNQVPVWLNTDNPRIKVINQDDIIPEEGNPTFNSFLMEMYLDRIPGITERFVYLNDDYFFRSYTHPCFFFAEKNFAPKFYLGRKVPYGMDKAIEMNKEKDKLSMIRKFQSAVFYTNGIVKEAFGNSIYIRWLEHSPYSWYRDLFEPARQLFSKYIKQSLTHRFRDPLDLIPTYGFQAYVMYAAAVPNYPEYVGGDGTARESAPAKLNEDRTIEVYDFDIVSPNVRLKTIKFGSVFENLEKNKKLFNDIRNSTVLLYNLNDDYKSEKAGQCLVEFMKSMYPEPSNFELSDEDVQKRLENGFDGRIQSLEVNKDDNNDDNGEKNINNGKEEDFL</sequence>
<proteinExistence type="inferred from homology"/>
<evidence type="ECO:0000256" key="1">
    <source>
        <dbReference type="ARBA" id="ARBA00007583"/>
    </source>
</evidence>
<dbReference type="Pfam" id="PF11380">
    <property type="entry name" value="Stealth_CR2"/>
    <property type="match status" value="2"/>
</dbReference>
<feature type="domain" description="Stealth protein CR2 conserved region 2" evidence="4">
    <location>
        <begin position="224"/>
        <end position="326"/>
    </location>
</feature>
<name>A0A1Y2EQ94_9FUNG</name>
<keyword evidence="7" id="KW-1185">Reference proteome</keyword>
<organism evidence="6 7">
    <name type="scientific">Neocallimastix californiae</name>
    <dbReference type="NCBI Taxonomy" id="1754190"/>
    <lineage>
        <taxon>Eukaryota</taxon>
        <taxon>Fungi</taxon>
        <taxon>Fungi incertae sedis</taxon>
        <taxon>Chytridiomycota</taxon>
        <taxon>Chytridiomycota incertae sedis</taxon>
        <taxon>Neocallimastigomycetes</taxon>
        <taxon>Neocallimastigales</taxon>
        <taxon>Neocallimastigaceae</taxon>
        <taxon>Neocallimastix</taxon>
    </lineage>
</organism>
<comment type="caution">
    <text evidence="6">The sequence shown here is derived from an EMBL/GenBank/DDBJ whole genome shotgun (WGS) entry which is preliminary data.</text>
</comment>
<evidence type="ECO:0000313" key="7">
    <source>
        <dbReference type="Proteomes" id="UP000193920"/>
    </source>
</evidence>
<dbReference type="InterPro" id="IPR047141">
    <property type="entry name" value="Stealth"/>
</dbReference>
<evidence type="ECO:0000259" key="4">
    <source>
        <dbReference type="Pfam" id="PF11380"/>
    </source>
</evidence>